<dbReference type="Gene3D" id="3.30.830.10">
    <property type="entry name" value="Metalloenzyme, LuxS/M16 peptidase-like"/>
    <property type="match status" value="4"/>
</dbReference>
<dbReference type="InterPro" id="IPR007863">
    <property type="entry name" value="Peptidase_M16_C"/>
</dbReference>
<evidence type="ECO:0000313" key="7">
    <source>
        <dbReference type="EMBL" id="AKZ64771.1"/>
    </source>
</evidence>
<evidence type="ECO:0000313" key="8">
    <source>
        <dbReference type="Proteomes" id="UP000063429"/>
    </source>
</evidence>
<protein>
    <submittedName>
        <fullName evidence="7">Pseudouridine synthase</fullName>
    </submittedName>
</protein>
<dbReference type="PANTHER" id="PTHR11851">
    <property type="entry name" value="METALLOPROTEASE"/>
    <property type="match status" value="1"/>
</dbReference>
<evidence type="ECO:0000259" key="5">
    <source>
        <dbReference type="Pfam" id="PF00675"/>
    </source>
</evidence>
<comment type="cofactor">
    <cofactor evidence="1">
        <name>Zn(2+)</name>
        <dbReference type="ChEBI" id="CHEBI:29105"/>
    </cofactor>
</comment>
<dbReference type="SUPFAM" id="SSF63411">
    <property type="entry name" value="LuxS/MPP-like metallohydrolase"/>
    <property type="match status" value="4"/>
</dbReference>
<dbReference type="InterPro" id="IPR050361">
    <property type="entry name" value="MPP/UQCRC_Complex"/>
</dbReference>
<dbReference type="PROSITE" id="PS00143">
    <property type="entry name" value="INSULINASE"/>
    <property type="match status" value="1"/>
</dbReference>
<dbReference type="Pfam" id="PF00675">
    <property type="entry name" value="Peptidase_M16"/>
    <property type="match status" value="1"/>
</dbReference>
<dbReference type="InterPro" id="IPR011249">
    <property type="entry name" value="Metalloenz_LuxS/M16"/>
</dbReference>
<name>A0ABN4I822_9BURK</name>
<dbReference type="EMBL" id="CP011409">
    <property type="protein sequence ID" value="AKZ64771.1"/>
    <property type="molecule type" value="Genomic_DNA"/>
</dbReference>
<feature type="domain" description="Peptidase M16 C-terminal" evidence="6">
    <location>
        <begin position="659"/>
        <end position="837"/>
    </location>
</feature>
<dbReference type="RefSeq" id="WP_053200607.1">
    <property type="nucleotide sequence ID" value="NZ_CP011409.1"/>
</dbReference>
<dbReference type="Pfam" id="PF05193">
    <property type="entry name" value="Peptidase_M16_C"/>
    <property type="match status" value="2"/>
</dbReference>
<evidence type="ECO:0000259" key="6">
    <source>
        <dbReference type="Pfam" id="PF05193"/>
    </source>
</evidence>
<evidence type="ECO:0000256" key="4">
    <source>
        <dbReference type="SAM" id="SignalP"/>
    </source>
</evidence>
<dbReference type="PANTHER" id="PTHR11851:SF49">
    <property type="entry name" value="MITOCHONDRIAL-PROCESSING PEPTIDASE SUBUNIT ALPHA"/>
    <property type="match status" value="1"/>
</dbReference>
<feature type="signal peptide" evidence="4">
    <location>
        <begin position="1"/>
        <end position="25"/>
    </location>
</feature>
<evidence type="ECO:0000256" key="3">
    <source>
        <dbReference type="RuleBase" id="RU004447"/>
    </source>
</evidence>
<evidence type="ECO:0000256" key="2">
    <source>
        <dbReference type="ARBA" id="ARBA00007261"/>
    </source>
</evidence>
<keyword evidence="8" id="KW-1185">Reference proteome</keyword>
<keyword evidence="4" id="KW-0732">Signal</keyword>
<dbReference type="InterPro" id="IPR011765">
    <property type="entry name" value="Pept_M16_N"/>
</dbReference>
<feature type="domain" description="Peptidase M16 N-terminal" evidence="5">
    <location>
        <begin position="63"/>
        <end position="204"/>
    </location>
</feature>
<proteinExistence type="inferred from homology"/>
<accession>A0ABN4I822</accession>
<gene>
    <name evidence="7" type="ORF">F506_20850</name>
</gene>
<sequence>MSLLRPASLARCLLPLFLTIGGAHAQAQTPPVLSLPAGVSQGPSAEGITEYRFGNGFKLLLMPDASKPTVTVNMTYLVGSRQENYGETGMAHLLEHLMFKGTPQHGAIPQEFSKRGMSFNGTTSLDRTNYYEFFPAGDENLQWAIAMEADRMLNSFIAQKDLDSEMTVVRNEFESGENSPTSVMVKRMQSVAFDWHNYGNATIGNRSDIEHVKIENLQAFYRTYYQPDNAVLLVAGKFDPAKVLAWVDHSFGRMPKPARALPSFWTVEPTQDGERQFTIRRSGDVQLVYVGYKIPSGIHIDSDAAGVAADILADTPNGRLHKLLVETGKASAIVQFQLSGYAPGLQIIGAIVKKGEPLEPVRKALTDAIESFATTPPTDAEMARVRVSNANGYERLLSDHQRIGVSLSNVLALGDWRLLFAGRDQVDAMNAQQVAGAAAKYFRRDNRTVGLFIPEDQPQRSEIPVAPTVESALQSYRPRAAIATGEAFDTSPANLDRRTTQLRVGGLKLALLPKKTRGQTVSVRIKLDWGDEKTLFGKKTVAAMTSEMLLRGSTSMTRDQLADEFARLKISGGANNFQTTRGNLDAALKLMADILQHPRFDPAEFEQLRKQILVSLESSRNDPTERAAEALSLRFDHYPPGDWRAARTLDQRIAAVQALTLDEVKAFHRDFYGASSGEVAIVGDFDPDAAARVIQQTLAGWKSAAPYQRVLQEYSEVAPTRQFINTPDKENGTYLAKLGLDIRDEDADYPALVVANYLIGGASMKSRLADRVRQREGLSYSIGTSLAVGALSNAGQFGIGAIAAPQNLDKVDTAIREELQRLITEGFTSEELERAKSGIRQQREQSRAQDDTISNGWVNLLDLDRTYAWAAQLDERIAALTLDQLNDALRRRIVPAKMSVAIARDEGKAKQP</sequence>
<evidence type="ECO:0000256" key="1">
    <source>
        <dbReference type="ARBA" id="ARBA00001947"/>
    </source>
</evidence>
<feature type="chain" id="PRO_5045158970" evidence="4">
    <location>
        <begin position="26"/>
        <end position="912"/>
    </location>
</feature>
<organism evidence="7 8">
    <name type="scientific">Herbaspirillum hiltneri N3</name>
    <dbReference type="NCBI Taxonomy" id="1262470"/>
    <lineage>
        <taxon>Bacteria</taxon>
        <taxon>Pseudomonadati</taxon>
        <taxon>Pseudomonadota</taxon>
        <taxon>Betaproteobacteria</taxon>
        <taxon>Burkholderiales</taxon>
        <taxon>Oxalobacteraceae</taxon>
        <taxon>Herbaspirillum</taxon>
    </lineage>
</organism>
<dbReference type="InterPro" id="IPR001431">
    <property type="entry name" value="Pept_M16_Zn_BS"/>
</dbReference>
<feature type="domain" description="Peptidase M16 C-terminal" evidence="6">
    <location>
        <begin position="213"/>
        <end position="386"/>
    </location>
</feature>
<comment type="similarity">
    <text evidence="2 3">Belongs to the peptidase M16 family.</text>
</comment>
<reference evidence="8" key="1">
    <citation type="journal article" date="2015" name="Genome Announc.">
        <title>Complete Genome Sequence of Herbaspirillum hiltneri N3 (DSM 17495), Isolated from Surface-Sterilized Wheat Roots.</title>
        <authorList>
            <person name="Guizelini D."/>
            <person name="Saizaki P.M."/>
            <person name="Coimbra N.A."/>
            <person name="Weiss V.A."/>
            <person name="Faoro H."/>
            <person name="Sfeir M.Z."/>
            <person name="Baura V.A."/>
            <person name="Monteiro R.A."/>
            <person name="Chubatsu L.S."/>
            <person name="Souza E.M."/>
            <person name="Cruz L.M."/>
            <person name="Pedrosa F.O."/>
            <person name="Raittz R.T."/>
            <person name="Marchaukoski J.N."/>
            <person name="Steffens M.B."/>
        </authorList>
    </citation>
    <scope>NUCLEOTIDE SEQUENCE [LARGE SCALE GENOMIC DNA]</scope>
    <source>
        <strain evidence="8">N3</strain>
    </source>
</reference>
<dbReference type="Proteomes" id="UP000063429">
    <property type="component" value="Chromosome"/>
</dbReference>